<feature type="transmembrane region" description="Helical" evidence="2">
    <location>
        <begin position="536"/>
        <end position="555"/>
    </location>
</feature>
<feature type="transmembrane region" description="Helical" evidence="2">
    <location>
        <begin position="620"/>
        <end position="641"/>
    </location>
</feature>
<dbReference type="EMBL" id="KZ308182">
    <property type="protein sequence ID" value="KAG8224021.1"/>
    <property type="molecule type" value="Genomic_DNA"/>
</dbReference>
<evidence type="ECO:0000256" key="1">
    <source>
        <dbReference type="SAM" id="MobiDB-lite"/>
    </source>
</evidence>
<feature type="transmembrane region" description="Helical" evidence="2">
    <location>
        <begin position="457"/>
        <end position="476"/>
    </location>
</feature>
<dbReference type="PIRSF" id="PIRSF036762">
    <property type="entry name" value="GAA1"/>
    <property type="match status" value="1"/>
</dbReference>
<evidence type="ECO:0000313" key="3">
    <source>
        <dbReference type="EMBL" id="KAG8224021.1"/>
    </source>
</evidence>
<accession>A0A8K0JXA2</accession>
<dbReference type="Proteomes" id="UP000792457">
    <property type="component" value="Unassembled WGS sequence"/>
</dbReference>
<evidence type="ECO:0000313" key="4">
    <source>
        <dbReference type="Proteomes" id="UP000792457"/>
    </source>
</evidence>
<feature type="transmembrane region" description="Helical" evidence="2">
    <location>
        <begin position="561"/>
        <end position="578"/>
    </location>
</feature>
<dbReference type="OrthoDB" id="445301at2759"/>
<comment type="caution">
    <text evidence="3">The sequence shown here is derived from an EMBL/GenBank/DDBJ whole genome shotgun (WGS) entry which is preliminary data.</text>
</comment>
<dbReference type="PANTHER" id="PTHR13304:SF0">
    <property type="entry name" value="GLYCOSYLPHOSPHATIDYLINOSITOL ANCHOR ATTACHMENT 1 PROTEIN"/>
    <property type="match status" value="1"/>
</dbReference>
<feature type="transmembrane region" description="Helical" evidence="2">
    <location>
        <begin position="661"/>
        <end position="680"/>
    </location>
</feature>
<keyword evidence="4" id="KW-1185">Reference proteome</keyword>
<dbReference type="GO" id="GO:0042765">
    <property type="term" value="C:GPI-anchor transamidase complex"/>
    <property type="evidence" value="ECO:0007669"/>
    <property type="project" value="InterPro"/>
</dbReference>
<protein>
    <recommendedName>
        <fullName evidence="5">Glycosylphosphatidylinositol anchor attachment 1 protein</fullName>
    </recommendedName>
</protein>
<organism evidence="3 4">
    <name type="scientific">Ladona fulva</name>
    <name type="common">Scarce chaser dragonfly</name>
    <name type="synonym">Libellula fulva</name>
    <dbReference type="NCBI Taxonomy" id="123851"/>
    <lineage>
        <taxon>Eukaryota</taxon>
        <taxon>Metazoa</taxon>
        <taxon>Ecdysozoa</taxon>
        <taxon>Arthropoda</taxon>
        <taxon>Hexapoda</taxon>
        <taxon>Insecta</taxon>
        <taxon>Pterygota</taxon>
        <taxon>Palaeoptera</taxon>
        <taxon>Odonata</taxon>
        <taxon>Epiprocta</taxon>
        <taxon>Anisoptera</taxon>
        <taxon>Libelluloidea</taxon>
        <taxon>Libellulidae</taxon>
        <taxon>Ladona</taxon>
    </lineage>
</organism>
<feature type="compositionally biased region" description="Basic and acidic residues" evidence="1">
    <location>
        <begin position="387"/>
        <end position="438"/>
    </location>
</feature>
<dbReference type="PANTHER" id="PTHR13304">
    <property type="entry name" value="GLYCOSYLPHOSPHATIDYLINOSITOL ANCHOR ATTACHMENT 1 PROTEIN"/>
    <property type="match status" value="1"/>
</dbReference>
<reference evidence="3" key="1">
    <citation type="submission" date="2013-04" db="EMBL/GenBank/DDBJ databases">
        <authorList>
            <person name="Qu J."/>
            <person name="Murali S.C."/>
            <person name="Bandaranaike D."/>
            <person name="Bellair M."/>
            <person name="Blankenburg K."/>
            <person name="Chao H."/>
            <person name="Dinh H."/>
            <person name="Doddapaneni H."/>
            <person name="Downs B."/>
            <person name="Dugan-Rocha S."/>
            <person name="Elkadiri S."/>
            <person name="Gnanaolivu R.D."/>
            <person name="Hernandez B."/>
            <person name="Javaid M."/>
            <person name="Jayaseelan J.C."/>
            <person name="Lee S."/>
            <person name="Li M."/>
            <person name="Ming W."/>
            <person name="Munidasa M."/>
            <person name="Muniz J."/>
            <person name="Nguyen L."/>
            <person name="Ongeri F."/>
            <person name="Osuji N."/>
            <person name="Pu L.-L."/>
            <person name="Puazo M."/>
            <person name="Qu C."/>
            <person name="Quiroz J."/>
            <person name="Raj R."/>
            <person name="Weissenberger G."/>
            <person name="Xin Y."/>
            <person name="Zou X."/>
            <person name="Han Y."/>
            <person name="Richards S."/>
            <person name="Worley K."/>
            <person name="Muzny D."/>
            <person name="Gibbs R."/>
        </authorList>
    </citation>
    <scope>NUCLEOTIDE SEQUENCE</scope>
    <source>
        <strain evidence="3">Sampled in the wild</strain>
    </source>
</reference>
<dbReference type="AlphaFoldDB" id="A0A8K0JXA2"/>
<sequence>MKFKKMGLLTDPGAGRGKLTQVLVCHHSKLCALSYIGGVIWFTLLARDAFNAGTYFSENALLPGLVKEEFDESAIAKTYLSEINDEADRYPDAVPYPWLIAKLKQLNLDTYTHNFTLHYPLGPGRKFTGKNVYGILRAPRGASTEALVLTVPYRPPNSIHPTTAPSLALALSLAKFFRKQKYWAKDIIFLVTEHEQLGVQAWLEAYHGVSCGRDGVLDAGSLSGRGGSIQAAINLEIHSDQVASIDVKIEGLNGQLPNLDLVNLVHRMCLKEGIRHTFKDRDDPRDSETYEGWMHAFHTLMLMVFTQASGVPNGNHGLFHRVVERVFRSLNNLLERFHQSFFFYLLPATDRYISIGMYMPPLGMIGGGLLIKAFVLWLKMQEDKESSPYSEKSRRDGGEVEEKRENGDSDKEAKIAEDKEENKEKGNNDEELRDEECSKLPNPASFKEQGVQSIRNGLAWACAVFLSAHVIGLALLSSTKGITVIGYEYLGLPTEFSLFIGFVIASLLLIVLFPVVCSSASEKPSPCKSQSNGTEWAPFLNIAALLELATVLLAISMHNFSLGLVYAVVFTPSALWIAPTKSRFGIEAVTIEGFAPKVKSKTSPAGFYQLGKLRKGIQRILWLPLQPIILLVIVSLIYTAVMFPEEFAHFDQSFLTRAFSAASNALTFSVVDSYAYGSWFKAVSQSRAKPGALGGKETTSFQPHIAFLSG</sequence>
<keyword evidence="2" id="KW-1133">Transmembrane helix</keyword>
<dbReference type="GO" id="GO:0016255">
    <property type="term" value="P:attachment of GPI anchor to protein"/>
    <property type="evidence" value="ECO:0007669"/>
    <property type="project" value="TreeGrafter"/>
</dbReference>
<feature type="transmembrane region" description="Helical" evidence="2">
    <location>
        <begin position="496"/>
        <end position="516"/>
    </location>
</feature>
<feature type="transmembrane region" description="Helical" evidence="2">
    <location>
        <begin position="358"/>
        <end position="378"/>
    </location>
</feature>
<dbReference type="InterPro" id="IPR007246">
    <property type="entry name" value="Gaa1"/>
</dbReference>
<evidence type="ECO:0000256" key="2">
    <source>
        <dbReference type="SAM" id="Phobius"/>
    </source>
</evidence>
<keyword evidence="2" id="KW-0812">Transmembrane</keyword>
<reference evidence="3" key="2">
    <citation type="submission" date="2017-10" db="EMBL/GenBank/DDBJ databases">
        <title>Ladona fulva Genome sequencing and assembly.</title>
        <authorList>
            <person name="Murali S."/>
            <person name="Richards S."/>
            <person name="Bandaranaike D."/>
            <person name="Bellair M."/>
            <person name="Blankenburg K."/>
            <person name="Chao H."/>
            <person name="Dinh H."/>
            <person name="Doddapaneni H."/>
            <person name="Dugan-Rocha S."/>
            <person name="Elkadiri S."/>
            <person name="Gnanaolivu R."/>
            <person name="Hernandez B."/>
            <person name="Skinner E."/>
            <person name="Javaid M."/>
            <person name="Lee S."/>
            <person name="Li M."/>
            <person name="Ming W."/>
            <person name="Munidasa M."/>
            <person name="Muniz J."/>
            <person name="Nguyen L."/>
            <person name="Hughes D."/>
            <person name="Osuji N."/>
            <person name="Pu L.-L."/>
            <person name="Puazo M."/>
            <person name="Qu C."/>
            <person name="Quiroz J."/>
            <person name="Raj R."/>
            <person name="Weissenberger G."/>
            <person name="Xin Y."/>
            <person name="Zou X."/>
            <person name="Han Y."/>
            <person name="Worley K."/>
            <person name="Muzny D."/>
            <person name="Gibbs R."/>
        </authorList>
    </citation>
    <scope>NUCLEOTIDE SEQUENCE</scope>
    <source>
        <strain evidence="3">Sampled in the wild</strain>
    </source>
</reference>
<name>A0A8K0JXA2_LADFU</name>
<dbReference type="Pfam" id="PF04114">
    <property type="entry name" value="Gaa1"/>
    <property type="match status" value="1"/>
</dbReference>
<proteinExistence type="predicted"/>
<gene>
    <name evidence="3" type="ORF">J437_LFUL001098</name>
</gene>
<evidence type="ECO:0008006" key="5">
    <source>
        <dbReference type="Google" id="ProtNLM"/>
    </source>
</evidence>
<feature type="region of interest" description="Disordered" evidence="1">
    <location>
        <begin position="387"/>
        <end position="444"/>
    </location>
</feature>
<keyword evidence="2" id="KW-0472">Membrane</keyword>